<evidence type="ECO:0000313" key="1">
    <source>
        <dbReference type="EMBL" id="QLD11369.1"/>
    </source>
</evidence>
<sequence length="213" mass="23035">MPEQNIDREGEPITVAPGLRVFPVVRGRWRLGPDTVSALAEGQVIEANVSIEYSANAGRYRLTALDLRAPLDGPEITGALLRTVRVQEVVRATALSAMEPAERMVRSDAVDALSAAREASPISDFAVPDAVSLLNIAMLYRSAEIASDNPGQAVAEFFGMQRRTAANWIARARRAGYFDHVVSEAELASLVRRVVQAARDATAPRERPQDGDG</sequence>
<dbReference type="AlphaFoldDB" id="A0A7D5F855"/>
<accession>A0A7D5F855</accession>
<protein>
    <submittedName>
        <fullName evidence="1">Uncharacterized protein</fullName>
    </submittedName>
</protein>
<proteinExistence type="predicted"/>
<name>A0A7D5F855_9MICO</name>
<dbReference type="RefSeq" id="WP_178011261.1">
    <property type="nucleotide sequence ID" value="NZ_CP058316.1"/>
</dbReference>
<dbReference type="EMBL" id="CP058316">
    <property type="protein sequence ID" value="QLD11369.1"/>
    <property type="molecule type" value="Genomic_DNA"/>
</dbReference>
<evidence type="ECO:0000313" key="2">
    <source>
        <dbReference type="Proteomes" id="UP000509638"/>
    </source>
</evidence>
<organism evidence="1 2">
    <name type="scientific">Microbacterium oleivorans</name>
    <dbReference type="NCBI Taxonomy" id="273677"/>
    <lineage>
        <taxon>Bacteria</taxon>
        <taxon>Bacillati</taxon>
        <taxon>Actinomycetota</taxon>
        <taxon>Actinomycetes</taxon>
        <taxon>Micrococcales</taxon>
        <taxon>Microbacteriaceae</taxon>
        <taxon>Microbacterium</taxon>
    </lineage>
</organism>
<dbReference type="Proteomes" id="UP000509638">
    <property type="component" value="Chromosome"/>
</dbReference>
<reference evidence="1 2" key="1">
    <citation type="submission" date="2020-06" db="EMBL/GenBank/DDBJ databases">
        <authorList>
            <person name="Jo H."/>
        </authorList>
    </citation>
    <scope>NUCLEOTIDE SEQUENCE [LARGE SCALE GENOMIC DNA]</scope>
    <source>
        <strain evidence="1 2">I46</strain>
    </source>
</reference>
<gene>
    <name evidence="1" type="ORF">HW566_06025</name>
</gene>